<evidence type="ECO:0000313" key="2">
    <source>
        <dbReference type="EMBL" id="QDO92624.1"/>
    </source>
</evidence>
<proteinExistence type="predicted"/>
<evidence type="ECO:0000259" key="1">
    <source>
        <dbReference type="Pfam" id="PF04366"/>
    </source>
</evidence>
<dbReference type="EMBL" id="CP041637">
    <property type="protein sequence ID" value="QDO92624.1"/>
    <property type="molecule type" value="Genomic_DNA"/>
</dbReference>
<feature type="domain" description="Ysc84 actin-binding" evidence="1">
    <location>
        <begin position="6"/>
        <end position="85"/>
    </location>
</feature>
<keyword evidence="3" id="KW-1185">Reference proteome</keyword>
<dbReference type="InterPro" id="IPR007461">
    <property type="entry name" value="Ysc84_actin-binding"/>
</dbReference>
<dbReference type="RefSeq" id="WP_143379534.1">
    <property type="nucleotide sequence ID" value="NZ_CP041637.1"/>
</dbReference>
<gene>
    <name evidence="2" type="ORF">FNB79_01040</name>
</gene>
<protein>
    <recommendedName>
        <fullName evidence="1">Ysc84 actin-binding domain-containing protein</fullName>
    </recommendedName>
</protein>
<dbReference type="KEGG" id="fop:FNB79_01040"/>
<accession>A0A516GM70</accession>
<dbReference type="Pfam" id="PF04366">
    <property type="entry name" value="Ysc84"/>
    <property type="match status" value="1"/>
</dbReference>
<dbReference type="Proteomes" id="UP000319209">
    <property type="component" value="Chromosome"/>
</dbReference>
<reference evidence="2 3" key="1">
    <citation type="submission" date="2019-07" db="EMBL/GenBank/DDBJ databases">
        <title>Genome sequencing for Formosa sp. PS13.</title>
        <authorList>
            <person name="Park S.-J."/>
        </authorList>
    </citation>
    <scope>NUCLEOTIDE SEQUENCE [LARGE SCALE GENOMIC DNA]</scope>
    <source>
        <strain evidence="2 3">PS13</strain>
    </source>
</reference>
<name>A0A516GM70_9FLAO</name>
<organism evidence="2 3">
    <name type="scientific">Formosa sediminum</name>
    <dbReference type="NCBI Taxonomy" id="2594004"/>
    <lineage>
        <taxon>Bacteria</taxon>
        <taxon>Pseudomonadati</taxon>
        <taxon>Bacteroidota</taxon>
        <taxon>Flavobacteriia</taxon>
        <taxon>Flavobacteriales</taxon>
        <taxon>Flavobacteriaceae</taxon>
        <taxon>Formosa</taxon>
    </lineage>
</organism>
<sequence length="90" mass="9718">MAGLKEVSVGLQAGGQALIEIIFFEQLEDVERFKEDHFEFDAGVSALALKSGESLDAKYKDGVAVFIHSKVGLMADASVGGQKFSYKAFE</sequence>
<dbReference type="OrthoDB" id="5405772at2"/>
<evidence type="ECO:0000313" key="3">
    <source>
        <dbReference type="Proteomes" id="UP000319209"/>
    </source>
</evidence>
<dbReference type="AlphaFoldDB" id="A0A516GM70"/>